<feature type="DNA-binding region" description="H-T-H motif" evidence="2">
    <location>
        <begin position="41"/>
        <end position="60"/>
    </location>
</feature>
<dbReference type="InterPro" id="IPR001647">
    <property type="entry name" value="HTH_TetR"/>
</dbReference>
<dbReference type="PROSITE" id="PS50977">
    <property type="entry name" value="HTH_TETR_2"/>
    <property type="match status" value="1"/>
</dbReference>
<dbReference type="AlphaFoldDB" id="A0A285ZSM4"/>
<gene>
    <name evidence="5" type="ORF">SAMN06297358_0770</name>
</gene>
<proteinExistence type="predicted"/>
<dbReference type="OrthoDB" id="836882at2"/>
<evidence type="ECO:0000256" key="3">
    <source>
        <dbReference type="SAM" id="MobiDB-lite"/>
    </source>
</evidence>
<dbReference type="Gene3D" id="1.10.357.10">
    <property type="entry name" value="Tetracycline Repressor, domain 2"/>
    <property type="match status" value="1"/>
</dbReference>
<keyword evidence="1 2" id="KW-0238">DNA-binding</keyword>
<protein>
    <submittedName>
        <fullName evidence="5">Transcriptional regulator, TetR family</fullName>
    </submittedName>
</protein>
<dbReference type="Proteomes" id="UP000219281">
    <property type="component" value="Unassembled WGS sequence"/>
</dbReference>
<evidence type="ECO:0000256" key="1">
    <source>
        <dbReference type="ARBA" id="ARBA00023125"/>
    </source>
</evidence>
<evidence type="ECO:0000259" key="4">
    <source>
        <dbReference type="PROSITE" id="PS50977"/>
    </source>
</evidence>
<feature type="region of interest" description="Disordered" evidence="3">
    <location>
        <begin position="1"/>
        <end position="21"/>
    </location>
</feature>
<keyword evidence="6" id="KW-1185">Reference proteome</keyword>
<reference evidence="6" key="1">
    <citation type="submission" date="2017-09" db="EMBL/GenBank/DDBJ databases">
        <authorList>
            <person name="Varghese N."/>
            <person name="Submissions S."/>
        </authorList>
    </citation>
    <scope>NUCLEOTIDE SEQUENCE [LARGE SCALE GENOMIC DNA]</scope>
    <source>
        <strain evidence="6">CGMCC 1.12803</strain>
    </source>
</reference>
<dbReference type="Pfam" id="PF00440">
    <property type="entry name" value="TetR_N"/>
    <property type="match status" value="1"/>
</dbReference>
<sequence length="213" mass="24544">MEKKSNEKIKPAREKNKEKSKEQFLNAVGEILQTKGYAALKINDVAATARLDKKLIYRYFGGFDQLLDEYVLSKDFWSNVKGEKVPSIIEDGGKDFLKQMFQNQFDTLEHNIELQKILLWRLSQQRNSLTKLTKEQENVGEQIFASMVDPHFNGKSETFRAICAILVSGLYYLNMSTAHNSTTFCGIDLEDKKGRNQIKKAIDFIVEQTYDNL</sequence>
<organism evidence="5 6">
    <name type="scientific">Pedobacter xixiisoli</name>
    <dbReference type="NCBI Taxonomy" id="1476464"/>
    <lineage>
        <taxon>Bacteria</taxon>
        <taxon>Pseudomonadati</taxon>
        <taxon>Bacteroidota</taxon>
        <taxon>Sphingobacteriia</taxon>
        <taxon>Sphingobacteriales</taxon>
        <taxon>Sphingobacteriaceae</taxon>
        <taxon>Pedobacter</taxon>
    </lineage>
</organism>
<evidence type="ECO:0000256" key="2">
    <source>
        <dbReference type="PROSITE-ProRule" id="PRU00335"/>
    </source>
</evidence>
<dbReference type="GO" id="GO:0003677">
    <property type="term" value="F:DNA binding"/>
    <property type="evidence" value="ECO:0007669"/>
    <property type="project" value="UniProtKB-UniRule"/>
</dbReference>
<accession>A0A285ZSM4</accession>
<name>A0A285ZSM4_9SPHI</name>
<evidence type="ECO:0000313" key="6">
    <source>
        <dbReference type="Proteomes" id="UP000219281"/>
    </source>
</evidence>
<dbReference type="EMBL" id="OCMT01000001">
    <property type="protein sequence ID" value="SOD12636.1"/>
    <property type="molecule type" value="Genomic_DNA"/>
</dbReference>
<dbReference type="InterPro" id="IPR009057">
    <property type="entry name" value="Homeodomain-like_sf"/>
</dbReference>
<evidence type="ECO:0000313" key="5">
    <source>
        <dbReference type="EMBL" id="SOD12636.1"/>
    </source>
</evidence>
<dbReference type="RefSeq" id="WP_097128880.1">
    <property type="nucleotide sequence ID" value="NZ_OCMT01000001.1"/>
</dbReference>
<dbReference type="SUPFAM" id="SSF46689">
    <property type="entry name" value="Homeodomain-like"/>
    <property type="match status" value="1"/>
</dbReference>
<feature type="domain" description="HTH tetR-type" evidence="4">
    <location>
        <begin position="18"/>
        <end position="78"/>
    </location>
</feature>